<dbReference type="AlphaFoldDB" id="A0A286UAL8"/>
<protein>
    <submittedName>
        <fullName evidence="3">Uncharacterized protein</fullName>
    </submittedName>
</protein>
<dbReference type="OrthoDB" id="3267427at2759"/>
<keyword evidence="2" id="KW-0732">Signal</keyword>
<proteinExistence type="predicted"/>
<comment type="caution">
    <text evidence="3">The sequence shown here is derived from an EMBL/GenBank/DDBJ whole genome shotgun (WGS) entry which is preliminary data.</text>
</comment>
<evidence type="ECO:0000256" key="1">
    <source>
        <dbReference type="SAM" id="MobiDB-lite"/>
    </source>
</evidence>
<evidence type="ECO:0000256" key="2">
    <source>
        <dbReference type="SAM" id="SignalP"/>
    </source>
</evidence>
<sequence length="182" mass="18061">MYRYLYCIALGLTSLTGVKSQIITASLFPVVGGQVSLEGQIIGTGSDGTTYVLSGSPPPGSQGLPVTVTLVEDATHVSELAIVSGDSATVSFNAQCSVNGQSLAVCVVESGVAVSGSTTLGTVTGTASFEPVPIIVSTSGAAAPSTTSSGSQTQVTITTLSSPTSATATQSTSGSDYIRRTS</sequence>
<feature type="region of interest" description="Disordered" evidence="1">
    <location>
        <begin position="140"/>
        <end position="182"/>
    </location>
</feature>
<evidence type="ECO:0000313" key="3">
    <source>
        <dbReference type="EMBL" id="PAV16620.1"/>
    </source>
</evidence>
<accession>A0A286UAL8</accession>
<dbReference type="Proteomes" id="UP000217199">
    <property type="component" value="Unassembled WGS sequence"/>
</dbReference>
<dbReference type="EMBL" id="NBII01000008">
    <property type="protein sequence ID" value="PAV16620.1"/>
    <property type="molecule type" value="Genomic_DNA"/>
</dbReference>
<organism evidence="3 4">
    <name type="scientific">Pyrrhoderma noxium</name>
    <dbReference type="NCBI Taxonomy" id="2282107"/>
    <lineage>
        <taxon>Eukaryota</taxon>
        <taxon>Fungi</taxon>
        <taxon>Dikarya</taxon>
        <taxon>Basidiomycota</taxon>
        <taxon>Agaricomycotina</taxon>
        <taxon>Agaricomycetes</taxon>
        <taxon>Hymenochaetales</taxon>
        <taxon>Hymenochaetaceae</taxon>
        <taxon>Pyrrhoderma</taxon>
    </lineage>
</organism>
<feature type="chain" id="PRO_5013682454" evidence="2">
    <location>
        <begin position="21"/>
        <end position="182"/>
    </location>
</feature>
<evidence type="ECO:0000313" key="4">
    <source>
        <dbReference type="Proteomes" id="UP000217199"/>
    </source>
</evidence>
<feature type="compositionally biased region" description="Low complexity" evidence="1">
    <location>
        <begin position="140"/>
        <end position="175"/>
    </location>
</feature>
<gene>
    <name evidence="3" type="ORF">PNOK_0824000</name>
</gene>
<feature type="signal peptide" evidence="2">
    <location>
        <begin position="1"/>
        <end position="20"/>
    </location>
</feature>
<keyword evidence="4" id="KW-1185">Reference proteome</keyword>
<reference evidence="3 4" key="1">
    <citation type="journal article" date="2017" name="Mol. Ecol.">
        <title>Comparative and population genomic landscape of Phellinus noxius: A hypervariable fungus causing root rot in trees.</title>
        <authorList>
            <person name="Chung C.L."/>
            <person name="Lee T.J."/>
            <person name="Akiba M."/>
            <person name="Lee H.H."/>
            <person name="Kuo T.H."/>
            <person name="Liu D."/>
            <person name="Ke H.M."/>
            <person name="Yokoi T."/>
            <person name="Roa M.B."/>
            <person name="Lu M.J."/>
            <person name="Chang Y.Y."/>
            <person name="Ann P.J."/>
            <person name="Tsai J.N."/>
            <person name="Chen C.Y."/>
            <person name="Tzean S.S."/>
            <person name="Ota Y."/>
            <person name="Hattori T."/>
            <person name="Sahashi N."/>
            <person name="Liou R.F."/>
            <person name="Kikuchi T."/>
            <person name="Tsai I.J."/>
        </authorList>
    </citation>
    <scope>NUCLEOTIDE SEQUENCE [LARGE SCALE GENOMIC DNA]</scope>
    <source>
        <strain evidence="3 4">FFPRI411160</strain>
    </source>
</reference>
<name>A0A286UAL8_9AGAM</name>
<dbReference type="InParanoid" id="A0A286UAL8"/>